<dbReference type="EMBL" id="JBCNJP010017010">
    <property type="protein sequence ID" value="KAK9048033.1"/>
    <property type="molecule type" value="Genomic_DNA"/>
</dbReference>
<dbReference type="PANTHER" id="PTHR32166:SF122">
    <property type="entry name" value="OS09G0499600 PROTEIN"/>
    <property type="match status" value="1"/>
</dbReference>
<evidence type="ECO:0008006" key="6">
    <source>
        <dbReference type="Google" id="ProtNLM"/>
    </source>
</evidence>
<dbReference type="GO" id="GO:0046983">
    <property type="term" value="F:protein dimerization activity"/>
    <property type="evidence" value="ECO:0007669"/>
    <property type="project" value="InterPro"/>
</dbReference>
<dbReference type="Proteomes" id="UP001408789">
    <property type="component" value="Unassembled WGS sequence"/>
</dbReference>
<keyword evidence="5" id="KW-1185">Reference proteome</keyword>
<dbReference type="Pfam" id="PF05699">
    <property type="entry name" value="Dimer_Tnp_hAT"/>
    <property type="match status" value="1"/>
</dbReference>
<dbReference type="PANTHER" id="PTHR32166">
    <property type="entry name" value="OSJNBA0013A04.12 PROTEIN"/>
    <property type="match status" value="1"/>
</dbReference>
<dbReference type="InterPro" id="IPR012337">
    <property type="entry name" value="RNaseH-like_sf"/>
</dbReference>
<dbReference type="InterPro" id="IPR007021">
    <property type="entry name" value="DUF659"/>
</dbReference>
<evidence type="ECO:0000313" key="5">
    <source>
        <dbReference type="Proteomes" id="UP001408789"/>
    </source>
</evidence>
<dbReference type="InterPro" id="IPR008906">
    <property type="entry name" value="HATC_C_dom"/>
</dbReference>
<evidence type="ECO:0000259" key="3">
    <source>
        <dbReference type="Pfam" id="PF05699"/>
    </source>
</evidence>
<feature type="domain" description="HAT C-terminal dimerisation" evidence="3">
    <location>
        <begin position="506"/>
        <end position="573"/>
    </location>
</feature>
<accession>A0AAP0C451</accession>
<reference evidence="4 5" key="1">
    <citation type="submission" date="2024-04" db="EMBL/GenBank/DDBJ databases">
        <title>The reference genome of an endangered Asteraceae, Deinandra increscens subsp. villosa, native to the Central Coast of California.</title>
        <authorList>
            <person name="Guilliams M."/>
            <person name="Hasenstab-Lehman K."/>
            <person name="Meyer R."/>
            <person name="Mcevoy S."/>
        </authorList>
    </citation>
    <scope>NUCLEOTIDE SEQUENCE [LARGE SCALE GENOMIC DNA]</scope>
    <source>
        <tissue evidence="4">Leaf</tissue>
    </source>
</reference>
<gene>
    <name evidence="4" type="ORF">SSX86_033004</name>
</gene>
<feature type="domain" description="DUF659" evidence="2">
    <location>
        <begin position="131"/>
        <end position="283"/>
    </location>
</feature>
<proteinExistence type="predicted"/>
<sequence>MKEKEKTKMEKNRSRQILNSYMVDLDGEDEEEEDEVQEVSVKSKGLKKRKSIGASNVRGPIDSIFKTDYEKTKQTTMERNNPIKEKLKMQAWEKFAAWGVAVGLPFNAVRDEGFQAFIDAVGEYGRGMPAPTYHNYRVTLMKKLLEDTNEFVLSFQPHWEEYGCSIMSDFWTDIKGRCLINFLVNCPLGTIFLKTIDASEHIKNANLIVDMINEVIEIVGEANVVQFITDNGSNYKAAGKILEEQHPKLFWTPCAAHCVNLMIQDICDKIPKVKTTLVDARSVVVYIYNHGRILNMMRKLTKGKELHRSCVTRFATQFYTIQTLHENRHHIQVLFVSEEWRKSDFVKKQVGKKVERIVGKSDFWDNILLTCQVLAPLVDVVRLVDTEEKPCMGYIYEAVKRAKEQIKKNVPNDRMATQALSYMQSRWSDQLHHPLHATGYYLNPAILHGVDRKEILKNGEILTGLYVAIDRLVPDEDENDKVRVELNSYIDSVGQFGSPAAIRARTKVAPHIWWRTYGIDTSLLQTFAMTVLSQTCSASPCERNWSAFDNLHSKKRNCLLQQKLNDLVFIQYNTRLKRRFKSLKVNKSLDPILLRDVEENDDWVLPTEEELQEFVDGRGGLLWSVAREAMGGNEEVGPSTRSKRERYRDDDDIVEEENVGEQLDDLVNVDSDEDFTAYP</sequence>
<feature type="region of interest" description="Disordered" evidence="1">
    <location>
        <begin position="632"/>
        <end position="679"/>
    </location>
</feature>
<evidence type="ECO:0000259" key="2">
    <source>
        <dbReference type="Pfam" id="PF04937"/>
    </source>
</evidence>
<dbReference type="SUPFAM" id="SSF140996">
    <property type="entry name" value="Hermes dimerisation domain"/>
    <property type="match status" value="1"/>
</dbReference>
<feature type="compositionally biased region" description="Acidic residues" evidence="1">
    <location>
        <begin position="650"/>
        <end position="664"/>
    </location>
</feature>
<name>A0AAP0C451_9ASTR</name>
<feature type="compositionally biased region" description="Acidic residues" evidence="1">
    <location>
        <begin position="670"/>
        <end position="679"/>
    </location>
</feature>
<evidence type="ECO:0000256" key="1">
    <source>
        <dbReference type="SAM" id="MobiDB-lite"/>
    </source>
</evidence>
<dbReference type="Pfam" id="PF04937">
    <property type="entry name" value="DUF659"/>
    <property type="match status" value="1"/>
</dbReference>
<organism evidence="4 5">
    <name type="scientific">Deinandra increscens subsp. villosa</name>
    <dbReference type="NCBI Taxonomy" id="3103831"/>
    <lineage>
        <taxon>Eukaryota</taxon>
        <taxon>Viridiplantae</taxon>
        <taxon>Streptophyta</taxon>
        <taxon>Embryophyta</taxon>
        <taxon>Tracheophyta</taxon>
        <taxon>Spermatophyta</taxon>
        <taxon>Magnoliopsida</taxon>
        <taxon>eudicotyledons</taxon>
        <taxon>Gunneridae</taxon>
        <taxon>Pentapetalae</taxon>
        <taxon>asterids</taxon>
        <taxon>campanulids</taxon>
        <taxon>Asterales</taxon>
        <taxon>Asteraceae</taxon>
        <taxon>Asteroideae</taxon>
        <taxon>Heliantheae alliance</taxon>
        <taxon>Madieae</taxon>
        <taxon>Madiinae</taxon>
        <taxon>Deinandra</taxon>
    </lineage>
</organism>
<evidence type="ECO:0000313" key="4">
    <source>
        <dbReference type="EMBL" id="KAK9048033.1"/>
    </source>
</evidence>
<dbReference type="SUPFAM" id="SSF53098">
    <property type="entry name" value="Ribonuclease H-like"/>
    <property type="match status" value="1"/>
</dbReference>
<comment type="caution">
    <text evidence="4">The sequence shown here is derived from an EMBL/GenBank/DDBJ whole genome shotgun (WGS) entry which is preliminary data.</text>
</comment>
<dbReference type="AlphaFoldDB" id="A0AAP0C451"/>
<protein>
    <recommendedName>
        <fullName evidence="6">DUF659 domain-containing protein</fullName>
    </recommendedName>
</protein>